<evidence type="ECO:0000256" key="3">
    <source>
        <dbReference type="ARBA" id="ARBA00010136"/>
    </source>
</evidence>
<dbReference type="GO" id="GO:0004301">
    <property type="term" value="F:epoxide hydrolase activity"/>
    <property type="evidence" value="ECO:0007669"/>
    <property type="project" value="UniProtKB-EC"/>
</dbReference>
<keyword evidence="4 14" id="KW-0963">Cytoplasm</keyword>
<comment type="catalytic activity">
    <reaction evidence="14">
        <text>an epoxide + H2O = an ethanediol</text>
        <dbReference type="Rhea" id="RHEA:19037"/>
        <dbReference type="ChEBI" id="CHEBI:15377"/>
        <dbReference type="ChEBI" id="CHEBI:32955"/>
        <dbReference type="ChEBI" id="CHEBI:140594"/>
        <dbReference type="EC" id="3.3.2.10"/>
    </reaction>
</comment>
<keyword evidence="7 14" id="KW-0378">Hydrolase</keyword>
<name>A0A9W8Z0P9_9PEZI</name>
<keyword evidence="9 14" id="KW-0482">Metalloprotease</keyword>
<dbReference type="GO" id="GO:0004177">
    <property type="term" value="F:aminopeptidase activity"/>
    <property type="evidence" value="ECO:0007669"/>
    <property type="project" value="UniProtKB-KW"/>
</dbReference>
<dbReference type="InterPro" id="IPR012777">
    <property type="entry name" value="LTA4H"/>
</dbReference>
<evidence type="ECO:0000256" key="13">
    <source>
        <dbReference type="PIRSR" id="PIRSR612777-3"/>
    </source>
</evidence>
<sequence>MLLRGTCLFHRVKLSFSSQVCRPRKTVHVHPTTINAKVQIRCFYSPNMAARDPSTASNYDAWRTKHTTANLTIDFKAKALRGVVTLELESQTDKASKEIVLDSSHVAVSSVKVNFTDSKWSVKDRTEPLGSPVHIAVPDGAAKGETIKVDIEVSTTDKCTALQWLTPEQTSSKKAPFMFSQCQAIHARSLFPCQDTPDVKSTISFRITSPYVVLASGVAVDGEPEPKGNEKLYSFEQKVPIPSYLFALASGDIAQASIGPRSFVATGPGELKACQWEFERDMEKFMEVAEGIVFPYKWGQYNVLVLPPSFPYGGMENPIWTFATPTVVSGDRENVDVIAHELSHSWSGNLVTSCSWEHFWLNEGWTTYLERRILAAVHGDAYFDFSAVIGWKDLQDSINEFNEAGEQKFTQLLIDHTGIDPDDAFSKVPYEKGFHMVWALDRLVGRKNFDKFIPYYFNKWANKSLDSYEFKNTFLEFFSQPEYAELKPKLAEIDWEGRFYNQGMPPKPDFDTSLIDVCYKLAEQWKDPHYSPSAKDVESLSANQKLVVLQQVHAFTEPLSAEQAEKMGKVYDFISSQNVEVKAAYFEVSLQSKVASTYPLVAELLGQVGRMKFVRPLFAALNKVDRELALSTFEKNKNFYHPICKAMVAKALGVSG</sequence>
<evidence type="ECO:0000256" key="9">
    <source>
        <dbReference type="ARBA" id="ARBA00023049"/>
    </source>
</evidence>
<dbReference type="Pfam" id="PF09127">
    <property type="entry name" value="Leuk-A4-hydro_C"/>
    <property type="match status" value="1"/>
</dbReference>
<gene>
    <name evidence="16" type="primary">LAP2</name>
    <name evidence="16" type="ORF">N0V93_000723</name>
</gene>
<evidence type="ECO:0000256" key="4">
    <source>
        <dbReference type="ARBA" id="ARBA00022490"/>
    </source>
</evidence>
<feature type="active site" description="Proton donor" evidence="11">
    <location>
        <position position="430"/>
    </location>
</feature>
<evidence type="ECO:0000259" key="15">
    <source>
        <dbReference type="SMART" id="SM01263"/>
    </source>
</evidence>
<keyword evidence="16" id="KW-0031">Aminopeptidase</keyword>
<evidence type="ECO:0000256" key="14">
    <source>
        <dbReference type="RuleBase" id="RU361141"/>
    </source>
</evidence>
<comment type="subcellular location">
    <subcellularLocation>
        <location evidence="2 14">Cytoplasm</location>
    </subcellularLocation>
    <subcellularLocation>
        <location evidence="1">Nucleus</location>
    </subcellularLocation>
</comment>
<dbReference type="InterPro" id="IPR045357">
    <property type="entry name" value="Aminopeptidase_N-like_N"/>
</dbReference>
<evidence type="ECO:0000313" key="16">
    <source>
        <dbReference type="EMBL" id="KAJ4396504.1"/>
    </source>
</evidence>
<comment type="caution">
    <text evidence="16">The sequence shown here is derived from an EMBL/GenBank/DDBJ whole genome shotgun (WGS) entry which is preliminary data.</text>
</comment>
<protein>
    <recommendedName>
        <fullName evidence="14">Leukotriene A(4) hydrolase</fullName>
        <shortName evidence="14">LTA-4 hydrolase</shortName>
        <ecNumber evidence="14">3.3.2.10</ecNumber>
        <ecNumber evidence="14">3.4.11.-</ecNumber>
    </recommendedName>
</protein>
<feature type="binding site" evidence="12">
    <location>
        <begin position="181"/>
        <end position="183"/>
    </location>
    <ligand>
        <name>a peptide</name>
        <dbReference type="ChEBI" id="CHEBI:60466"/>
    </ligand>
</feature>
<dbReference type="SUPFAM" id="SSF48371">
    <property type="entry name" value="ARM repeat"/>
    <property type="match status" value="1"/>
</dbReference>
<accession>A0A9W8Z0P9</accession>
<comment type="similarity">
    <text evidence="3 14">Belongs to the peptidase M1 family.</text>
</comment>
<dbReference type="GO" id="GO:0008270">
    <property type="term" value="F:zinc ion binding"/>
    <property type="evidence" value="ECO:0007669"/>
    <property type="project" value="InterPro"/>
</dbReference>
<dbReference type="InterPro" id="IPR016024">
    <property type="entry name" value="ARM-type_fold"/>
</dbReference>
<dbReference type="SUPFAM" id="SSF63737">
    <property type="entry name" value="Leukotriene A4 hydrolase N-terminal domain"/>
    <property type="match status" value="1"/>
</dbReference>
<evidence type="ECO:0000256" key="7">
    <source>
        <dbReference type="ARBA" id="ARBA00022801"/>
    </source>
</evidence>
<dbReference type="FunFam" id="1.25.40.320:FF:000001">
    <property type="entry name" value="Leukotriene A(4) hydrolase"/>
    <property type="match status" value="1"/>
</dbReference>
<dbReference type="AlphaFoldDB" id="A0A9W8Z0P9"/>
<evidence type="ECO:0000256" key="11">
    <source>
        <dbReference type="PIRSR" id="PIRSR612777-1"/>
    </source>
</evidence>
<feature type="domain" description="Peptidase M1 leukotriene A4 hydrolase/aminopeptidase C-terminal" evidence="15">
    <location>
        <begin position="513"/>
        <end position="652"/>
    </location>
</feature>
<dbReference type="PANTHER" id="PTHR45726">
    <property type="entry name" value="LEUKOTRIENE A-4 HYDROLASE"/>
    <property type="match status" value="1"/>
</dbReference>
<dbReference type="InterPro" id="IPR034015">
    <property type="entry name" value="M1_LTA4H"/>
</dbReference>
<keyword evidence="17" id="KW-1185">Reference proteome</keyword>
<dbReference type="NCBIfam" id="TIGR02411">
    <property type="entry name" value="leuko_A4_hydro"/>
    <property type="match status" value="1"/>
</dbReference>
<feature type="binding site" evidence="13">
    <location>
        <position position="363"/>
    </location>
    <ligand>
        <name>Zn(2+)</name>
        <dbReference type="ChEBI" id="CHEBI:29105"/>
        <note>catalytic</note>
    </ligand>
</feature>
<evidence type="ECO:0000256" key="6">
    <source>
        <dbReference type="ARBA" id="ARBA00022723"/>
    </source>
</evidence>
<dbReference type="SUPFAM" id="SSF55486">
    <property type="entry name" value="Metalloproteases ('zincins'), catalytic domain"/>
    <property type="match status" value="1"/>
</dbReference>
<dbReference type="Pfam" id="PF01433">
    <property type="entry name" value="Peptidase_M1"/>
    <property type="match status" value="1"/>
</dbReference>
<keyword evidence="6 13" id="KW-0479">Metal-binding</keyword>
<evidence type="ECO:0000256" key="1">
    <source>
        <dbReference type="ARBA" id="ARBA00004123"/>
    </source>
</evidence>
<dbReference type="GO" id="GO:0008237">
    <property type="term" value="F:metallopeptidase activity"/>
    <property type="evidence" value="ECO:0007669"/>
    <property type="project" value="UniProtKB-KW"/>
</dbReference>
<reference evidence="16" key="1">
    <citation type="submission" date="2022-10" db="EMBL/GenBank/DDBJ databases">
        <title>Tapping the CABI collections for fungal endophytes: first genome assemblies for Collariella, Neodidymelliopsis, Ascochyta clinopodiicola, Didymella pomorum, Didymosphaeria variabile, Neocosmospora piperis and Neocucurbitaria cava.</title>
        <authorList>
            <person name="Hill R."/>
        </authorList>
    </citation>
    <scope>NUCLEOTIDE SEQUENCE</scope>
    <source>
        <strain evidence="16">IMI 355082</strain>
    </source>
</reference>
<dbReference type="PANTHER" id="PTHR45726:SF3">
    <property type="entry name" value="LEUKOTRIENE A-4 HYDROLASE"/>
    <property type="match status" value="1"/>
</dbReference>
<dbReference type="GO" id="GO:0005634">
    <property type="term" value="C:nucleus"/>
    <property type="evidence" value="ECO:0007669"/>
    <property type="project" value="UniProtKB-SubCell"/>
</dbReference>
<evidence type="ECO:0000256" key="8">
    <source>
        <dbReference type="ARBA" id="ARBA00022833"/>
    </source>
</evidence>
<dbReference type="InterPro" id="IPR015211">
    <property type="entry name" value="Peptidase_M1_C"/>
</dbReference>
<evidence type="ECO:0000256" key="10">
    <source>
        <dbReference type="ARBA" id="ARBA00023242"/>
    </source>
</evidence>
<evidence type="ECO:0000313" key="17">
    <source>
        <dbReference type="Proteomes" id="UP001140453"/>
    </source>
</evidence>
<dbReference type="OrthoDB" id="79562at2759"/>
<proteinExistence type="inferred from homology"/>
<dbReference type="Gene3D" id="3.30.2010.30">
    <property type="match status" value="1"/>
</dbReference>
<dbReference type="SMART" id="SM01263">
    <property type="entry name" value="Leuk-A4-hydro_C"/>
    <property type="match status" value="1"/>
</dbReference>
<dbReference type="EC" id="3.4.11.-" evidence="14"/>
<feature type="binding site" evidence="12">
    <location>
        <begin position="311"/>
        <end position="316"/>
    </location>
    <ligand>
        <name>a peptide</name>
        <dbReference type="ChEBI" id="CHEBI:60466"/>
    </ligand>
</feature>
<dbReference type="FunFam" id="1.10.390.10:FF:000009">
    <property type="entry name" value="Leukotriene A(4) hydrolase"/>
    <property type="match status" value="1"/>
</dbReference>
<dbReference type="Gene3D" id="1.25.40.320">
    <property type="entry name" value="Peptidase M1, leukotriene A4 hydrolase/aminopeptidase C-terminal domain"/>
    <property type="match status" value="1"/>
</dbReference>
<dbReference type="FunFam" id="3.30.2010.30:FF:000001">
    <property type="entry name" value="Leukotriene A(4) hydrolase"/>
    <property type="match status" value="1"/>
</dbReference>
<organism evidence="16 17">
    <name type="scientific">Gnomoniopsis smithogilvyi</name>
    <dbReference type="NCBI Taxonomy" id="1191159"/>
    <lineage>
        <taxon>Eukaryota</taxon>
        <taxon>Fungi</taxon>
        <taxon>Dikarya</taxon>
        <taxon>Ascomycota</taxon>
        <taxon>Pezizomycotina</taxon>
        <taxon>Sordariomycetes</taxon>
        <taxon>Sordariomycetidae</taxon>
        <taxon>Diaporthales</taxon>
        <taxon>Gnomoniaceae</taxon>
        <taxon>Gnomoniopsis</taxon>
    </lineage>
</organism>
<dbReference type="InterPro" id="IPR027268">
    <property type="entry name" value="Peptidase_M4/M1_CTD_sf"/>
</dbReference>
<keyword evidence="10" id="KW-0539">Nucleus</keyword>
<dbReference type="Gene3D" id="1.10.390.10">
    <property type="entry name" value="Neutral Protease Domain 2"/>
    <property type="match status" value="1"/>
</dbReference>
<evidence type="ECO:0000256" key="5">
    <source>
        <dbReference type="ARBA" id="ARBA00022670"/>
    </source>
</evidence>
<dbReference type="FunFam" id="2.60.40.1730:FF:000004">
    <property type="entry name" value="Leukotriene A(4) hydrolase"/>
    <property type="match status" value="1"/>
</dbReference>
<dbReference type="InterPro" id="IPR014782">
    <property type="entry name" value="Peptidase_M1_dom"/>
</dbReference>
<dbReference type="GO" id="GO:0006508">
    <property type="term" value="P:proteolysis"/>
    <property type="evidence" value="ECO:0007669"/>
    <property type="project" value="UniProtKB-KW"/>
</dbReference>
<dbReference type="Pfam" id="PF17900">
    <property type="entry name" value="Peptidase_M1_N"/>
    <property type="match status" value="1"/>
</dbReference>
<feature type="active site" description="Proton acceptor" evidence="11">
    <location>
        <position position="341"/>
    </location>
</feature>
<feature type="binding site" evidence="13">
    <location>
        <position position="340"/>
    </location>
    <ligand>
        <name>Zn(2+)</name>
        <dbReference type="ChEBI" id="CHEBI:29105"/>
        <note>catalytic</note>
    </ligand>
</feature>
<dbReference type="Proteomes" id="UP001140453">
    <property type="component" value="Unassembled WGS sequence"/>
</dbReference>
<keyword evidence="5 14" id="KW-0645">Protease</keyword>
<keyword evidence="8 13" id="KW-0862">Zinc</keyword>
<dbReference type="InterPro" id="IPR042097">
    <property type="entry name" value="Aminopeptidase_N-like_N_sf"/>
</dbReference>
<dbReference type="InterPro" id="IPR001930">
    <property type="entry name" value="Peptidase_M1"/>
</dbReference>
<feature type="binding site" evidence="12">
    <location>
        <begin position="610"/>
        <end position="612"/>
    </location>
    <ligand>
        <name>a peptide</name>
        <dbReference type="ChEBI" id="CHEBI:60466"/>
    </ligand>
</feature>
<comment type="cofactor">
    <cofactor evidence="13 14">
        <name>Zn(2+)</name>
        <dbReference type="ChEBI" id="CHEBI:29105"/>
    </cofactor>
    <text evidence="13 14">Binds 1 zinc ion per subunit.</text>
</comment>
<dbReference type="Gene3D" id="2.60.40.1730">
    <property type="entry name" value="tricorn interacting facor f3 domain"/>
    <property type="match status" value="1"/>
</dbReference>
<dbReference type="CDD" id="cd09599">
    <property type="entry name" value="M1_LTA4H"/>
    <property type="match status" value="1"/>
</dbReference>
<dbReference type="EC" id="3.3.2.10" evidence="14"/>
<dbReference type="PRINTS" id="PR00756">
    <property type="entry name" value="ALADIPTASE"/>
</dbReference>
<dbReference type="InterPro" id="IPR049980">
    <property type="entry name" value="LTA4H_cat"/>
</dbReference>
<feature type="binding site" evidence="13">
    <location>
        <position position="344"/>
    </location>
    <ligand>
        <name>Zn(2+)</name>
        <dbReference type="ChEBI" id="CHEBI:29105"/>
        <note>catalytic</note>
    </ligand>
</feature>
<evidence type="ECO:0000256" key="12">
    <source>
        <dbReference type="PIRSR" id="PIRSR612777-2"/>
    </source>
</evidence>
<evidence type="ECO:0000256" key="2">
    <source>
        <dbReference type="ARBA" id="ARBA00004496"/>
    </source>
</evidence>
<dbReference type="GO" id="GO:0005829">
    <property type="term" value="C:cytosol"/>
    <property type="evidence" value="ECO:0007669"/>
    <property type="project" value="TreeGrafter"/>
</dbReference>
<dbReference type="EMBL" id="JAPEVB010000001">
    <property type="protein sequence ID" value="KAJ4396504.1"/>
    <property type="molecule type" value="Genomic_DNA"/>
</dbReference>
<dbReference type="InterPro" id="IPR038502">
    <property type="entry name" value="M1_LTA-4_hydro/amino_C_sf"/>
</dbReference>